<dbReference type="Proteomes" id="UP000305887">
    <property type="component" value="Unassembled WGS sequence"/>
</dbReference>
<evidence type="ECO:0000313" key="3">
    <source>
        <dbReference type="EMBL" id="TNC49033.1"/>
    </source>
</evidence>
<dbReference type="SUPFAM" id="SSF53335">
    <property type="entry name" value="S-adenosyl-L-methionine-dependent methyltransferases"/>
    <property type="match status" value="1"/>
</dbReference>
<dbReference type="EMBL" id="VDFU01000014">
    <property type="protein sequence ID" value="TNC49033.1"/>
    <property type="molecule type" value="Genomic_DNA"/>
</dbReference>
<dbReference type="InterPro" id="IPR022749">
    <property type="entry name" value="D12N6_MeTrfase_N"/>
</dbReference>
<comment type="caution">
    <text evidence="3">The sequence shown here is derived from an EMBL/GenBank/DDBJ whole genome shotgun (WGS) entry which is preliminary data.</text>
</comment>
<keyword evidence="4" id="KW-1185">Reference proteome</keyword>
<evidence type="ECO:0000313" key="4">
    <source>
        <dbReference type="Proteomes" id="UP000305887"/>
    </source>
</evidence>
<organism evidence="3 4">
    <name type="scientific">Rubellimicrobium rubrum</name>
    <dbReference type="NCBI Taxonomy" id="2585369"/>
    <lineage>
        <taxon>Bacteria</taxon>
        <taxon>Pseudomonadati</taxon>
        <taxon>Pseudomonadota</taxon>
        <taxon>Alphaproteobacteria</taxon>
        <taxon>Rhodobacterales</taxon>
        <taxon>Roseobacteraceae</taxon>
        <taxon>Rubellimicrobium</taxon>
    </lineage>
</organism>
<dbReference type="Pfam" id="PF12161">
    <property type="entry name" value="HsdM_N"/>
    <property type="match status" value="1"/>
</dbReference>
<name>A0A5C4MYK2_9RHOB</name>
<evidence type="ECO:0000256" key="1">
    <source>
        <dbReference type="SAM" id="MobiDB-lite"/>
    </source>
</evidence>
<protein>
    <recommendedName>
        <fullName evidence="2">N6 adenine-specific DNA methyltransferase N-terminal domain-containing protein</fullName>
    </recommendedName>
</protein>
<feature type="region of interest" description="Disordered" evidence="1">
    <location>
        <begin position="1"/>
        <end position="35"/>
    </location>
</feature>
<reference evidence="3 4" key="1">
    <citation type="submission" date="2019-06" db="EMBL/GenBank/DDBJ databases">
        <title>YIM 131921 draft genome.</title>
        <authorList>
            <person name="Jiang L."/>
        </authorList>
    </citation>
    <scope>NUCLEOTIDE SEQUENCE [LARGE SCALE GENOMIC DNA]</scope>
    <source>
        <strain evidence="3 4">YIM 131921</strain>
    </source>
</reference>
<sequence>MGLQGALRAAPDEPGRWLPPRGQAPRGASEGRRRPAWVCEDRRNSRQGLSAETINTNANLLWSVAELLRGDFKQHEYGGVILPFVLIRRLDCLLEGNKEAVRAVAESLPPETDPEARDAILQAAAGGAVYNTSPFTLQDLFDQKDTNLRPNLINYLAGFSANVRDVLLERFKLPKVLQ</sequence>
<dbReference type="OrthoDB" id="9806213at2"/>
<feature type="domain" description="N6 adenine-specific DNA methyltransferase N-terminal" evidence="2">
    <location>
        <begin position="59"/>
        <end position="167"/>
    </location>
</feature>
<proteinExistence type="predicted"/>
<evidence type="ECO:0000259" key="2">
    <source>
        <dbReference type="Pfam" id="PF12161"/>
    </source>
</evidence>
<gene>
    <name evidence="3" type="ORF">FHG66_12800</name>
</gene>
<accession>A0A5C4MYK2</accession>
<dbReference type="AlphaFoldDB" id="A0A5C4MYK2"/>
<dbReference type="InterPro" id="IPR029063">
    <property type="entry name" value="SAM-dependent_MTases_sf"/>
</dbReference>